<evidence type="ECO:0000256" key="7">
    <source>
        <dbReference type="ARBA" id="ARBA00023163"/>
    </source>
</evidence>
<keyword evidence="5 10" id="KW-0808">Transferase</keyword>
<gene>
    <name evidence="10 11" type="primary">rpoZ</name>
    <name evidence="11" type="ORF">DV520_03760</name>
</gene>
<evidence type="ECO:0000313" key="11">
    <source>
        <dbReference type="EMBL" id="RFT07114.1"/>
    </source>
</evidence>
<evidence type="ECO:0000256" key="6">
    <source>
        <dbReference type="ARBA" id="ARBA00022695"/>
    </source>
</evidence>
<organism evidence="11 12">
    <name type="scientific">Evtepia gabavorous</name>
    <dbReference type="NCBI Taxonomy" id="2211183"/>
    <lineage>
        <taxon>Bacteria</taxon>
        <taxon>Bacillati</taxon>
        <taxon>Bacillota</taxon>
        <taxon>Clostridia</taxon>
        <taxon>Eubacteriales</taxon>
        <taxon>Evtepia</taxon>
    </lineage>
</organism>
<keyword evidence="6 10" id="KW-0548">Nucleotidyltransferase</keyword>
<name>A0A3E2B560_9FIRM</name>
<evidence type="ECO:0000256" key="4">
    <source>
        <dbReference type="ARBA" id="ARBA00022478"/>
    </source>
</evidence>
<evidence type="ECO:0000256" key="8">
    <source>
        <dbReference type="ARBA" id="ARBA00029924"/>
    </source>
</evidence>
<comment type="function">
    <text evidence="10">Promotes RNA polymerase assembly. Latches the N- and C-terminal regions of the beta' subunit thereby facilitating its interaction with the beta and alpha subunits.</text>
</comment>
<dbReference type="PANTHER" id="PTHR34476">
    <property type="entry name" value="DNA-DIRECTED RNA POLYMERASE SUBUNIT OMEGA"/>
    <property type="match status" value="1"/>
</dbReference>
<proteinExistence type="inferred from homology"/>
<evidence type="ECO:0000256" key="3">
    <source>
        <dbReference type="ARBA" id="ARBA00013725"/>
    </source>
</evidence>
<dbReference type="SMART" id="SM01409">
    <property type="entry name" value="RNA_pol_Rpb6"/>
    <property type="match status" value="1"/>
</dbReference>
<dbReference type="NCBIfam" id="TIGR00690">
    <property type="entry name" value="rpoZ"/>
    <property type="match status" value="1"/>
</dbReference>
<sequence>MMLYPAMNELLEQVPSRYQLVNVVAARARKIAAKAEREDLMLEDKPVSIAIREIAEGHWKDPEEAAGMEEGFPEEEHLIQGEAGIE</sequence>
<evidence type="ECO:0000256" key="10">
    <source>
        <dbReference type="HAMAP-Rule" id="MF_00366"/>
    </source>
</evidence>
<dbReference type="SUPFAM" id="SSF63562">
    <property type="entry name" value="RPB6/omega subunit-like"/>
    <property type="match status" value="1"/>
</dbReference>
<dbReference type="HAMAP" id="MF_00366">
    <property type="entry name" value="RNApol_bact_RpoZ"/>
    <property type="match status" value="1"/>
</dbReference>
<dbReference type="GO" id="GO:0003899">
    <property type="term" value="F:DNA-directed RNA polymerase activity"/>
    <property type="evidence" value="ECO:0007669"/>
    <property type="project" value="UniProtKB-UniRule"/>
</dbReference>
<evidence type="ECO:0000256" key="2">
    <source>
        <dbReference type="ARBA" id="ARBA00012418"/>
    </source>
</evidence>
<comment type="caution">
    <text evidence="11">The sequence shown here is derived from an EMBL/GenBank/DDBJ whole genome shotgun (WGS) entry which is preliminary data.</text>
</comment>
<dbReference type="GO" id="GO:0003677">
    <property type="term" value="F:DNA binding"/>
    <property type="evidence" value="ECO:0007669"/>
    <property type="project" value="UniProtKB-UniRule"/>
</dbReference>
<keyword evidence="12" id="KW-1185">Reference proteome</keyword>
<dbReference type="AlphaFoldDB" id="A0A3E2B560"/>
<dbReference type="GO" id="GO:0006351">
    <property type="term" value="P:DNA-templated transcription"/>
    <property type="evidence" value="ECO:0007669"/>
    <property type="project" value="UniProtKB-UniRule"/>
</dbReference>
<evidence type="ECO:0000256" key="9">
    <source>
        <dbReference type="ARBA" id="ARBA00048552"/>
    </source>
</evidence>
<dbReference type="Pfam" id="PF01192">
    <property type="entry name" value="RNA_pol_Rpb6"/>
    <property type="match status" value="1"/>
</dbReference>
<dbReference type="EC" id="2.7.7.6" evidence="2 10"/>
<evidence type="ECO:0000256" key="1">
    <source>
        <dbReference type="ARBA" id="ARBA00006711"/>
    </source>
</evidence>
<dbReference type="PANTHER" id="PTHR34476:SF1">
    <property type="entry name" value="DNA-DIRECTED RNA POLYMERASE SUBUNIT OMEGA"/>
    <property type="match status" value="1"/>
</dbReference>
<accession>A0A3E2B560</accession>
<protein>
    <recommendedName>
        <fullName evidence="3 10">DNA-directed RNA polymerase subunit omega</fullName>
        <shortName evidence="10">RNAP omega subunit</shortName>
        <ecNumber evidence="2 10">2.7.7.6</ecNumber>
    </recommendedName>
    <alternativeName>
        <fullName evidence="10">RNA polymerase omega subunit</fullName>
    </alternativeName>
    <alternativeName>
        <fullName evidence="8 10">Transcriptase subunit omega</fullName>
    </alternativeName>
</protein>
<reference evidence="11 12" key="1">
    <citation type="submission" date="2018-07" db="EMBL/GenBank/DDBJ databases">
        <title>GABA Modulating Bacteria of the Human Gut Microbiota.</title>
        <authorList>
            <person name="Strandwitz P."/>
            <person name="Kim K.H."/>
            <person name="Terekhova D."/>
            <person name="Liu J.K."/>
            <person name="Sharma A."/>
            <person name="Levering J."/>
            <person name="Mcdonald D."/>
            <person name="Dietrich D."/>
            <person name="Ramadhar T.R."/>
            <person name="Lekbua A."/>
            <person name="Mroue N."/>
            <person name="Liston C."/>
            <person name="Stewart E.J."/>
            <person name="Dubin M.J."/>
            <person name="Zengler K."/>
            <person name="Knight R."/>
            <person name="Gilbert J.A."/>
            <person name="Clardy J."/>
            <person name="Lewis K."/>
        </authorList>
    </citation>
    <scope>NUCLEOTIDE SEQUENCE [LARGE SCALE GENOMIC DNA]</scope>
    <source>
        <strain evidence="11 12">KLE1738</strain>
    </source>
</reference>
<dbReference type="GeneID" id="97994858"/>
<comment type="subunit">
    <text evidence="10">The RNAP catalytic core consists of 2 alpha, 1 beta, 1 beta' and 1 omega subunit. When a sigma factor is associated with the core the holoenzyme is formed, which can initiate transcription.</text>
</comment>
<dbReference type="EMBL" id="QQRQ01000004">
    <property type="protein sequence ID" value="RFT07114.1"/>
    <property type="molecule type" value="Genomic_DNA"/>
</dbReference>
<keyword evidence="4 10" id="KW-0240">DNA-directed RNA polymerase</keyword>
<dbReference type="InterPro" id="IPR006110">
    <property type="entry name" value="Pol_omega/Rpo6/RPB6"/>
</dbReference>
<dbReference type="InterPro" id="IPR003716">
    <property type="entry name" value="DNA-dir_RNA_pol_omega"/>
</dbReference>
<evidence type="ECO:0000313" key="12">
    <source>
        <dbReference type="Proteomes" id="UP000260649"/>
    </source>
</evidence>
<dbReference type="OrthoDB" id="9815459at2"/>
<comment type="similarity">
    <text evidence="1 10">Belongs to the RNA polymerase subunit omega family.</text>
</comment>
<dbReference type="RefSeq" id="WP_117141831.1">
    <property type="nucleotide sequence ID" value="NZ_CAKXKJ010000001.1"/>
</dbReference>
<keyword evidence="7 10" id="KW-0804">Transcription</keyword>
<dbReference type="Gene3D" id="3.90.940.10">
    <property type="match status" value="1"/>
</dbReference>
<comment type="catalytic activity">
    <reaction evidence="9 10">
        <text>RNA(n) + a ribonucleoside 5'-triphosphate = RNA(n+1) + diphosphate</text>
        <dbReference type="Rhea" id="RHEA:21248"/>
        <dbReference type="Rhea" id="RHEA-COMP:14527"/>
        <dbReference type="Rhea" id="RHEA-COMP:17342"/>
        <dbReference type="ChEBI" id="CHEBI:33019"/>
        <dbReference type="ChEBI" id="CHEBI:61557"/>
        <dbReference type="ChEBI" id="CHEBI:140395"/>
        <dbReference type="EC" id="2.7.7.6"/>
    </reaction>
</comment>
<evidence type="ECO:0000256" key="5">
    <source>
        <dbReference type="ARBA" id="ARBA00022679"/>
    </source>
</evidence>
<dbReference type="InterPro" id="IPR036161">
    <property type="entry name" value="RPB6/omega-like_sf"/>
</dbReference>
<dbReference type="GO" id="GO:0000428">
    <property type="term" value="C:DNA-directed RNA polymerase complex"/>
    <property type="evidence" value="ECO:0007669"/>
    <property type="project" value="UniProtKB-KW"/>
</dbReference>
<dbReference type="Proteomes" id="UP000260649">
    <property type="component" value="Unassembled WGS sequence"/>
</dbReference>